<dbReference type="AlphaFoldDB" id="A0A2N3G2C2"/>
<comment type="caution">
    <text evidence="1">The sequence shown here is derived from an EMBL/GenBank/DDBJ whole genome shotgun (WGS) entry which is preliminary data.</text>
</comment>
<proteinExistence type="predicted"/>
<sequence>SFNEGIARDFDGVRDYIVCHYRMNRRTDTEYWRANASHDQLSDSLKAILTCWFTGQNLEQELARQNIADIYPAMSWHCLLAGYGQFPDVAKLRAPELGIGKADMAAIDDFRSRCALNFRDHAKVLSEMAA</sequence>
<protein>
    <submittedName>
        <fullName evidence="1">Tryptophan halogenase</fullName>
    </submittedName>
</protein>
<dbReference type="InterPro" id="IPR036188">
    <property type="entry name" value="FAD/NAD-bd_sf"/>
</dbReference>
<organism evidence="1 2">
    <name type="scientific">Candidatus Anoxymicrobium japonicum</name>
    <dbReference type="NCBI Taxonomy" id="2013648"/>
    <lineage>
        <taxon>Bacteria</taxon>
        <taxon>Bacillati</taxon>
        <taxon>Actinomycetota</taxon>
        <taxon>Candidatus Geothermincolia</taxon>
        <taxon>Candidatus Geothermincolales</taxon>
        <taxon>Candidatus Anoxymicrobiaceae</taxon>
        <taxon>Candidatus Anoxymicrobium</taxon>
    </lineage>
</organism>
<gene>
    <name evidence="1" type="ORF">CVT63_08330</name>
</gene>
<dbReference type="InterPro" id="IPR006905">
    <property type="entry name" value="Flavin_halogenase"/>
</dbReference>
<dbReference type="Pfam" id="PF04820">
    <property type="entry name" value="Trp_halogenase"/>
    <property type="match status" value="1"/>
</dbReference>
<evidence type="ECO:0000313" key="1">
    <source>
        <dbReference type="EMBL" id="PKQ26861.1"/>
    </source>
</evidence>
<dbReference type="Proteomes" id="UP000233654">
    <property type="component" value="Unassembled WGS sequence"/>
</dbReference>
<reference evidence="1 2" key="1">
    <citation type="journal article" date="2017" name="ISME J.">
        <title>Potential for microbial H2 and metal transformations associated with novel bacteria and archaea in deep terrestrial subsurface sediments.</title>
        <authorList>
            <person name="Hernsdorf A.W."/>
            <person name="Amano Y."/>
            <person name="Miyakawa K."/>
            <person name="Ise K."/>
            <person name="Suzuki Y."/>
            <person name="Anantharaman K."/>
            <person name="Probst A."/>
            <person name="Burstein D."/>
            <person name="Thomas B.C."/>
            <person name="Banfield J.F."/>
        </authorList>
    </citation>
    <scope>NUCLEOTIDE SEQUENCE [LARGE SCALE GENOMIC DNA]</scope>
    <source>
        <strain evidence="1">HGW-Actinobacteria-3</strain>
    </source>
</reference>
<accession>A0A2N3G2C2</accession>
<name>A0A2N3G2C2_9ACTN</name>
<evidence type="ECO:0000313" key="2">
    <source>
        <dbReference type="Proteomes" id="UP000233654"/>
    </source>
</evidence>
<dbReference type="GO" id="GO:0004497">
    <property type="term" value="F:monooxygenase activity"/>
    <property type="evidence" value="ECO:0007669"/>
    <property type="project" value="InterPro"/>
</dbReference>
<dbReference type="Gene3D" id="3.50.50.60">
    <property type="entry name" value="FAD/NAD(P)-binding domain"/>
    <property type="match status" value="1"/>
</dbReference>
<feature type="non-terminal residue" evidence="1">
    <location>
        <position position="1"/>
    </location>
</feature>
<dbReference type="EMBL" id="PHEX01000123">
    <property type="protein sequence ID" value="PKQ26861.1"/>
    <property type="molecule type" value="Genomic_DNA"/>
</dbReference>